<organism evidence="1 2">
    <name type="scientific">Trichonephila clavipes</name>
    <name type="common">Golden silk orbweaver</name>
    <name type="synonym">Nephila clavipes</name>
    <dbReference type="NCBI Taxonomy" id="2585209"/>
    <lineage>
        <taxon>Eukaryota</taxon>
        <taxon>Metazoa</taxon>
        <taxon>Ecdysozoa</taxon>
        <taxon>Arthropoda</taxon>
        <taxon>Chelicerata</taxon>
        <taxon>Arachnida</taxon>
        <taxon>Araneae</taxon>
        <taxon>Araneomorphae</taxon>
        <taxon>Entelegynae</taxon>
        <taxon>Araneoidea</taxon>
        <taxon>Nephilidae</taxon>
        <taxon>Trichonephila</taxon>
    </lineage>
</organism>
<accession>A0A8X6T1W1</accession>
<reference evidence="1" key="1">
    <citation type="submission" date="2020-08" db="EMBL/GenBank/DDBJ databases">
        <title>Multicomponent nature underlies the extraordinary mechanical properties of spider dragline silk.</title>
        <authorList>
            <person name="Kono N."/>
            <person name="Nakamura H."/>
            <person name="Mori M."/>
            <person name="Yoshida Y."/>
            <person name="Ohtoshi R."/>
            <person name="Malay A.D."/>
            <person name="Moran D.A.P."/>
            <person name="Tomita M."/>
            <person name="Numata K."/>
            <person name="Arakawa K."/>
        </authorList>
    </citation>
    <scope>NUCLEOTIDE SEQUENCE</scope>
</reference>
<dbReference type="AlphaFoldDB" id="A0A8X6T1W1"/>
<dbReference type="Proteomes" id="UP000887159">
    <property type="component" value="Unassembled WGS sequence"/>
</dbReference>
<evidence type="ECO:0000313" key="1">
    <source>
        <dbReference type="EMBL" id="GFY18396.1"/>
    </source>
</evidence>
<name>A0A8X6T1W1_TRICX</name>
<sequence>MKTSRVNPCGKHPLLHEMRHQCEFCEIAHYRPEKCSLGLKNRDKPRIGFQDFIPMALLFTSKFFFQTQPQGHEKTEEPLLAYVIVRALSTPPGGAGPVQMLMLSGDIS</sequence>
<protein>
    <submittedName>
        <fullName evidence="1">Uncharacterized protein</fullName>
    </submittedName>
</protein>
<proteinExistence type="predicted"/>
<comment type="caution">
    <text evidence="1">The sequence shown here is derived from an EMBL/GenBank/DDBJ whole genome shotgun (WGS) entry which is preliminary data.</text>
</comment>
<gene>
    <name evidence="1" type="ORF">TNCV_2396251</name>
</gene>
<evidence type="ECO:0000313" key="2">
    <source>
        <dbReference type="Proteomes" id="UP000887159"/>
    </source>
</evidence>
<keyword evidence="2" id="KW-1185">Reference proteome</keyword>
<dbReference type="EMBL" id="BMAU01021349">
    <property type="protein sequence ID" value="GFY18396.1"/>
    <property type="molecule type" value="Genomic_DNA"/>
</dbReference>